<keyword evidence="5 6" id="KW-0472">Membrane</keyword>
<gene>
    <name evidence="7" type="ORF">D8Y22_06250</name>
</gene>
<keyword evidence="4 6" id="KW-1133">Transmembrane helix</keyword>
<reference evidence="7 8" key="1">
    <citation type="submission" date="2018-10" db="EMBL/GenBank/DDBJ databases">
        <title>Natronolimnobius sp. XQ-INN 246 isolated from Inner Mongolia Autonomous Region of China.</title>
        <authorList>
            <person name="Xue Q."/>
        </authorList>
    </citation>
    <scope>NUCLEOTIDE SEQUENCE [LARGE SCALE GENOMIC DNA]</scope>
    <source>
        <strain evidence="7 8">XQ-INN 246</strain>
    </source>
</reference>
<evidence type="ECO:0000256" key="5">
    <source>
        <dbReference type="ARBA" id="ARBA00023136"/>
    </source>
</evidence>
<dbReference type="Proteomes" id="UP000318864">
    <property type="component" value="Unassembled WGS sequence"/>
</dbReference>
<comment type="caution">
    <text evidence="7">The sequence shown here is derived from an EMBL/GenBank/DDBJ whole genome shotgun (WGS) entry which is preliminary data.</text>
</comment>
<feature type="transmembrane region" description="Helical" evidence="6">
    <location>
        <begin position="38"/>
        <end position="61"/>
    </location>
</feature>
<dbReference type="SUPFAM" id="SSF81321">
    <property type="entry name" value="Family A G protein-coupled receptor-like"/>
    <property type="match status" value="1"/>
</dbReference>
<name>A0A4S3TN85_9EURY</name>
<feature type="transmembrane region" description="Helical" evidence="6">
    <location>
        <begin position="160"/>
        <end position="182"/>
    </location>
</feature>
<feature type="transmembrane region" description="Helical" evidence="6">
    <location>
        <begin position="94"/>
        <end position="115"/>
    </location>
</feature>
<sequence length="246" mass="26525">MVDVIHALSGSAIAFGVATAVFFVWARSFSKSTRRYGYIATLAGGAMAVTYVLIVAVDIQYGADTDLIRFLGYTFMWLPILYLLCAVAGVGRQLALALTAIVLGRVWITLVSWYLDGILSTIATLLPFVLLAAGIYLLFGPFSRIAGTRSRERALLFDKLKYLVVLGWLGLVGSGLISADALGLTDEFVGQISVMYVELILVVGFVGIVLRRAEALEDIAESGGFLASESVETLERTDYAESETAD</sequence>
<dbReference type="SMART" id="SM01021">
    <property type="entry name" value="Bac_rhodopsin"/>
    <property type="match status" value="1"/>
</dbReference>
<keyword evidence="8" id="KW-1185">Reference proteome</keyword>
<comment type="subcellular location">
    <subcellularLocation>
        <location evidence="1">Membrane</location>
        <topology evidence="1">Multi-pass membrane protein</topology>
    </subcellularLocation>
</comment>
<feature type="transmembrane region" description="Helical" evidence="6">
    <location>
        <begin position="6"/>
        <end position="26"/>
    </location>
</feature>
<evidence type="ECO:0000313" key="8">
    <source>
        <dbReference type="Proteomes" id="UP000318864"/>
    </source>
</evidence>
<feature type="transmembrane region" description="Helical" evidence="6">
    <location>
        <begin position="188"/>
        <end position="210"/>
    </location>
</feature>
<evidence type="ECO:0000256" key="3">
    <source>
        <dbReference type="ARBA" id="ARBA00022692"/>
    </source>
</evidence>
<dbReference type="OrthoDB" id="330248at2157"/>
<evidence type="ECO:0000256" key="4">
    <source>
        <dbReference type="ARBA" id="ARBA00022989"/>
    </source>
</evidence>
<feature type="transmembrane region" description="Helical" evidence="6">
    <location>
        <begin position="67"/>
        <end position="87"/>
    </location>
</feature>
<dbReference type="EMBL" id="RBZW01000016">
    <property type="protein sequence ID" value="THE65764.1"/>
    <property type="molecule type" value="Genomic_DNA"/>
</dbReference>
<protein>
    <submittedName>
        <fullName evidence="7">Rhodopsin</fullName>
    </submittedName>
</protein>
<accession>A0A4S3TN85</accession>
<feature type="transmembrane region" description="Helical" evidence="6">
    <location>
        <begin position="121"/>
        <end position="139"/>
    </location>
</feature>
<evidence type="ECO:0000256" key="2">
    <source>
        <dbReference type="ARBA" id="ARBA00008130"/>
    </source>
</evidence>
<dbReference type="GO" id="GO:0016020">
    <property type="term" value="C:membrane"/>
    <property type="evidence" value="ECO:0007669"/>
    <property type="project" value="UniProtKB-SubCell"/>
</dbReference>
<comment type="similarity">
    <text evidence="2">Belongs to the archaeal/bacterial/fungal opsin family.</text>
</comment>
<proteinExistence type="inferred from homology"/>
<dbReference type="RefSeq" id="WP_141463838.1">
    <property type="nucleotide sequence ID" value="NZ_RBZW01000016.1"/>
</dbReference>
<evidence type="ECO:0000256" key="6">
    <source>
        <dbReference type="SAM" id="Phobius"/>
    </source>
</evidence>
<dbReference type="InterPro" id="IPR001425">
    <property type="entry name" value="Arc/bac/fun_rhodopsins"/>
</dbReference>
<dbReference type="Gene3D" id="1.20.1070.10">
    <property type="entry name" value="Rhodopsin 7-helix transmembrane proteins"/>
    <property type="match status" value="1"/>
</dbReference>
<dbReference type="AlphaFoldDB" id="A0A4S3TN85"/>
<evidence type="ECO:0000256" key="1">
    <source>
        <dbReference type="ARBA" id="ARBA00004141"/>
    </source>
</evidence>
<keyword evidence="3 6" id="KW-0812">Transmembrane</keyword>
<organism evidence="7 8">
    <name type="scientific">Salinadaptatus halalkaliphilus</name>
    <dbReference type="NCBI Taxonomy" id="2419781"/>
    <lineage>
        <taxon>Archaea</taxon>
        <taxon>Methanobacteriati</taxon>
        <taxon>Methanobacteriota</taxon>
        <taxon>Stenosarchaea group</taxon>
        <taxon>Halobacteria</taxon>
        <taxon>Halobacteriales</taxon>
        <taxon>Natrialbaceae</taxon>
        <taxon>Salinadaptatus</taxon>
    </lineage>
</organism>
<evidence type="ECO:0000313" key="7">
    <source>
        <dbReference type="EMBL" id="THE65764.1"/>
    </source>
</evidence>